<evidence type="ECO:0000256" key="9">
    <source>
        <dbReference type="ARBA" id="ARBA00023065"/>
    </source>
</evidence>
<dbReference type="EMBL" id="LCYC01000064">
    <property type="protein sequence ID" value="KWV69769.1"/>
    <property type="molecule type" value="Genomic_DNA"/>
</dbReference>
<keyword evidence="8" id="KW-0408">Iron</keyword>
<name>A0A109KIC3_PSEFL</name>
<keyword evidence="7 17" id="KW-0732">Signal</keyword>
<dbReference type="PANTHER" id="PTHR32552:SF74">
    <property type="entry name" value="HYDROXAMATE SIDEROPHORE RECEPTOR FHUE"/>
    <property type="match status" value="1"/>
</dbReference>
<evidence type="ECO:0000313" key="19">
    <source>
        <dbReference type="EMBL" id="KWV69769.1"/>
    </source>
</evidence>
<dbReference type="GO" id="GO:0038023">
    <property type="term" value="F:signaling receptor activity"/>
    <property type="evidence" value="ECO:0007669"/>
    <property type="project" value="InterPro"/>
</dbReference>
<dbReference type="Proteomes" id="UP000063434">
    <property type="component" value="Unassembled WGS sequence"/>
</dbReference>
<dbReference type="Pfam" id="PF07660">
    <property type="entry name" value="STN"/>
    <property type="match status" value="1"/>
</dbReference>
<dbReference type="PROSITE" id="PS01156">
    <property type="entry name" value="TONB_DEPENDENT_REC_2"/>
    <property type="match status" value="1"/>
</dbReference>
<dbReference type="CDD" id="cd01347">
    <property type="entry name" value="ligand_gated_channel"/>
    <property type="match status" value="1"/>
</dbReference>
<comment type="subcellular location">
    <subcellularLocation>
        <location evidence="1 14">Cell outer membrane</location>
        <topology evidence="1 14">Multi-pass membrane protein</topology>
    </subcellularLocation>
</comment>
<keyword evidence="9" id="KW-0406">Ion transport</keyword>
<dbReference type="GO" id="GO:0015344">
    <property type="term" value="F:siderophore uptake transmembrane transporter activity"/>
    <property type="evidence" value="ECO:0007669"/>
    <property type="project" value="TreeGrafter"/>
</dbReference>
<keyword evidence="11 14" id="KW-0472">Membrane</keyword>
<keyword evidence="10 16" id="KW-0798">TonB box</keyword>
<dbReference type="Gene3D" id="3.55.50.30">
    <property type="match status" value="1"/>
</dbReference>
<keyword evidence="3 14" id="KW-0813">Transport</keyword>
<evidence type="ECO:0000256" key="16">
    <source>
        <dbReference type="RuleBase" id="RU003357"/>
    </source>
</evidence>
<evidence type="ECO:0000256" key="4">
    <source>
        <dbReference type="ARBA" id="ARBA00022452"/>
    </source>
</evidence>
<dbReference type="GO" id="GO:0015891">
    <property type="term" value="P:siderophore transport"/>
    <property type="evidence" value="ECO:0007669"/>
    <property type="project" value="InterPro"/>
</dbReference>
<dbReference type="InterPro" id="IPR000531">
    <property type="entry name" value="Beta-barrel_TonB"/>
</dbReference>
<dbReference type="InterPro" id="IPR012910">
    <property type="entry name" value="Plug_dom"/>
</dbReference>
<feature type="short sequence motif" description="TonB C-terminal box" evidence="15">
    <location>
        <begin position="794"/>
        <end position="811"/>
    </location>
</feature>
<dbReference type="FunFam" id="2.170.130.10:FF:000010">
    <property type="entry name" value="Ferripyoverdine receptor"/>
    <property type="match status" value="1"/>
</dbReference>
<dbReference type="SMART" id="SM00965">
    <property type="entry name" value="STN"/>
    <property type="match status" value="1"/>
</dbReference>
<dbReference type="InterPro" id="IPR039426">
    <property type="entry name" value="TonB-dep_rcpt-like"/>
</dbReference>
<dbReference type="PATRIC" id="fig|294.195.peg.6613"/>
<dbReference type="InterPro" id="IPR010917">
    <property type="entry name" value="TonB_rcpt_CS"/>
</dbReference>
<dbReference type="Pfam" id="PF00593">
    <property type="entry name" value="TonB_dep_Rec_b-barrel"/>
    <property type="match status" value="1"/>
</dbReference>
<dbReference type="Gene3D" id="2.40.170.20">
    <property type="entry name" value="TonB-dependent receptor, beta-barrel domain"/>
    <property type="match status" value="1"/>
</dbReference>
<evidence type="ECO:0000256" key="15">
    <source>
        <dbReference type="PROSITE-ProRule" id="PRU10144"/>
    </source>
</evidence>
<reference evidence="19 20" key="1">
    <citation type="submission" date="2015-05" db="EMBL/GenBank/DDBJ databases">
        <title>A genomic and transcriptomic approach to investigate the blue pigment phenotype in Pseudomonas fluorescens.</title>
        <authorList>
            <person name="Andreani N.A."/>
            <person name="Cardazzo B."/>
        </authorList>
    </citation>
    <scope>NUCLEOTIDE SEQUENCE [LARGE SCALE GENOMIC DNA]</scope>
    <source>
        <strain evidence="19 20">Ps_40</strain>
    </source>
</reference>
<evidence type="ECO:0000259" key="18">
    <source>
        <dbReference type="SMART" id="SM00965"/>
    </source>
</evidence>
<evidence type="ECO:0000256" key="7">
    <source>
        <dbReference type="ARBA" id="ARBA00022729"/>
    </source>
</evidence>
<evidence type="ECO:0000256" key="3">
    <source>
        <dbReference type="ARBA" id="ARBA00022448"/>
    </source>
</evidence>
<dbReference type="InterPro" id="IPR010105">
    <property type="entry name" value="TonB_sidphr_rcpt"/>
</dbReference>
<dbReference type="PROSITE" id="PS52016">
    <property type="entry name" value="TONB_DEPENDENT_REC_3"/>
    <property type="match status" value="1"/>
</dbReference>
<feature type="signal peptide" evidence="17">
    <location>
        <begin position="1"/>
        <end position="43"/>
    </location>
</feature>
<dbReference type="PANTHER" id="PTHR32552">
    <property type="entry name" value="FERRICHROME IRON RECEPTOR-RELATED"/>
    <property type="match status" value="1"/>
</dbReference>
<keyword evidence="4 14" id="KW-1134">Transmembrane beta strand</keyword>
<dbReference type="Gene3D" id="2.170.130.10">
    <property type="entry name" value="TonB-dependent receptor, plug domain"/>
    <property type="match status" value="1"/>
</dbReference>
<protein>
    <submittedName>
        <fullName evidence="19">Ferripyoverdine receptor</fullName>
    </submittedName>
</protein>
<evidence type="ECO:0000256" key="14">
    <source>
        <dbReference type="PROSITE-ProRule" id="PRU01360"/>
    </source>
</evidence>
<dbReference type="Pfam" id="PF07715">
    <property type="entry name" value="Plug"/>
    <property type="match status" value="1"/>
</dbReference>
<feature type="domain" description="Secretin/TonB short N-terminal" evidence="18">
    <location>
        <begin position="68"/>
        <end position="118"/>
    </location>
</feature>
<keyword evidence="6 14" id="KW-0812">Transmembrane</keyword>
<proteinExistence type="inferred from homology"/>
<evidence type="ECO:0000256" key="8">
    <source>
        <dbReference type="ARBA" id="ARBA00023004"/>
    </source>
</evidence>
<feature type="chain" id="PRO_5007137552" evidence="17">
    <location>
        <begin position="44"/>
        <end position="811"/>
    </location>
</feature>
<dbReference type="GO" id="GO:0009279">
    <property type="term" value="C:cell outer membrane"/>
    <property type="evidence" value="ECO:0007669"/>
    <property type="project" value="UniProtKB-SubCell"/>
</dbReference>
<evidence type="ECO:0000256" key="1">
    <source>
        <dbReference type="ARBA" id="ARBA00004571"/>
    </source>
</evidence>
<evidence type="ECO:0000313" key="20">
    <source>
        <dbReference type="Proteomes" id="UP000063434"/>
    </source>
</evidence>
<dbReference type="InterPro" id="IPR037066">
    <property type="entry name" value="Plug_dom_sf"/>
</dbReference>
<evidence type="ECO:0000256" key="10">
    <source>
        <dbReference type="ARBA" id="ARBA00023077"/>
    </source>
</evidence>
<evidence type="ECO:0000256" key="12">
    <source>
        <dbReference type="ARBA" id="ARBA00023170"/>
    </source>
</evidence>
<evidence type="ECO:0000256" key="11">
    <source>
        <dbReference type="ARBA" id="ARBA00023136"/>
    </source>
</evidence>
<keyword evidence="12 19" id="KW-0675">Receptor</keyword>
<gene>
    <name evidence="19" type="primary">fpvA</name>
    <name evidence="19" type="ORF">PFL603g_06216</name>
</gene>
<sequence>MSVRLGLSPLSKALSMRRAMSFNLKPCTLALAISLPIAGYVQAQEIDVNIPAQPLGAALQEFGRQTNLQVLYSPTDVQGKSSNRVKGKLAPTRAIAALLQNTGISYGLQGTTITITASASESSTLELGATQVSANQLGTVTEDSGSYTPGTIATATRMVLTPRETPQSISVITRQHMDDFALTSIDDVMRHTPGVTVSRLDSERTQYFARGFSIENFQYDGIPTLRNAAYSSGQTLTDMAIYDRVEVLKGANGLLSGAGAPGATLNLIRKKPTKDFKASLELGAGSWDNYRSQVDVSGPLTQSGNIRGRAVAAYQDKHSFLDHYERKTNVYFGTIEADLSEDTLLTVGFDYQNSDPSGAGWAGSRPLFDRSGNRIDVKRSFNSAAKWSSWEQFTQSAFATLEHQFANDWVVKGQYTHQFSGYDAQMGSIQTGPFVATGLSTLYANKFTGDTRADSGDIYASGPFSLGGREHELVVGASASNSHWKGKNYANPIHANGRIVDFWNFDGDFPKPDWGAVTQRFDETTRQTAGYATARLNLTDDFKVILGSRVANYWLTGTSDSTETGKLIPYVGATYDLNDNFTAYANYTEIFYPQTARDRDNKVLEPDEGKNYELGVKGEFFDGGLNTSLAYFEVHESNRAESDTEYNANPTNPAINDASRGIKAKTKGFEAELSGELAPGWQAQAGYTHKVIRDEHGDKASTLEPQDQISFFTTYKLSGPLDRLTIGGGARWQGKTWQSVYNSAKSRSEDVRQEAYWVVDAMAKYQFTDKVSTTLNVNNLFDKHYLTNIGFFNTGYYGDPRNVMLTTRVDF</sequence>
<evidence type="ECO:0000256" key="6">
    <source>
        <dbReference type="ARBA" id="ARBA00022692"/>
    </source>
</evidence>
<dbReference type="InterPro" id="IPR011662">
    <property type="entry name" value="Secretin/TonB_short_N"/>
</dbReference>
<evidence type="ECO:0000256" key="13">
    <source>
        <dbReference type="ARBA" id="ARBA00023237"/>
    </source>
</evidence>
<dbReference type="NCBIfam" id="TIGR01783">
    <property type="entry name" value="TonB-siderophor"/>
    <property type="match status" value="1"/>
</dbReference>
<dbReference type="AlphaFoldDB" id="A0A109KIC3"/>
<dbReference type="InterPro" id="IPR036942">
    <property type="entry name" value="Beta-barrel_TonB_sf"/>
</dbReference>
<comment type="similarity">
    <text evidence="2 14 16">Belongs to the TonB-dependent receptor family.</text>
</comment>
<organism evidence="19 20">
    <name type="scientific">Pseudomonas fluorescens</name>
    <dbReference type="NCBI Taxonomy" id="294"/>
    <lineage>
        <taxon>Bacteria</taxon>
        <taxon>Pseudomonadati</taxon>
        <taxon>Pseudomonadota</taxon>
        <taxon>Gammaproteobacteria</taxon>
        <taxon>Pseudomonadales</taxon>
        <taxon>Pseudomonadaceae</taxon>
        <taxon>Pseudomonas</taxon>
    </lineage>
</organism>
<dbReference type="SUPFAM" id="SSF56935">
    <property type="entry name" value="Porins"/>
    <property type="match status" value="1"/>
</dbReference>
<comment type="caution">
    <text evidence="19">The sequence shown here is derived from an EMBL/GenBank/DDBJ whole genome shotgun (WGS) entry which is preliminary data.</text>
</comment>
<evidence type="ECO:0000256" key="2">
    <source>
        <dbReference type="ARBA" id="ARBA00009810"/>
    </source>
</evidence>
<evidence type="ECO:0000256" key="17">
    <source>
        <dbReference type="SAM" id="SignalP"/>
    </source>
</evidence>
<keyword evidence="13 14" id="KW-0998">Cell outer membrane</keyword>
<keyword evidence="5" id="KW-0410">Iron transport</keyword>
<accession>A0A109KIC3</accession>
<evidence type="ECO:0000256" key="5">
    <source>
        <dbReference type="ARBA" id="ARBA00022496"/>
    </source>
</evidence>